<evidence type="ECO:0000256" key="4">
    <source>
        <dbReference type="ARBA" id="ARBA00022454"/>
    </source>
</evidence>
<dbReference type="InterPro" id="IPR038751">
    <property type="entry name" value="INTS8"/>
</dbReference>
<dbReference type="GO" id="GO:0032039">
    <property type="term" value="C:integrator complex"/>
    <property type="evidence" value="ECO:0007669"/>
    <property type="project" value="TreeGrafter"/>
</dbReference>
<reference evidence="7" key="1">
    <citation type="submission" date="2021-02" db="EMBL/GenBank/DDBJ databases">
        <authorList>
            <person name="Nowell W R."/>
        </authorList>
    </citation>
    <scope>NUCLEOTIDE SEQUENCE</scope>
    <source>
        <strain evidence="7">Ploen Becks lab</strain>
    </source>
</reference>
<evidence type="ECO:0000259" key="6">
    <source>
        <dbReference type="Pfam" id="PF25756"/>
    </source>
</evidence>
<comment type="subcellular location">
    <subcellularLocation>
        <location evidence="2">Chromosome</location>
    </subcellularLocation>
    <subcellularLocation>
        <location evidence="1">Nucleus</location>
    </subcellularLocation>
</comment>
<evidence type="ECO:0000313" key="8">
    <source>
        <dbReference type="Proteomes" id="UP000663879"/>
    </source>
</evidence>
<keyword evidence="8" id="KW-1185">Reference proteome</keyword>
<accession>A0A813Z857</accession>
<evidence type="ECO:0000313" key="7">
    <source>
        <dbReference type="EMBL" id="CAF0894283.1"/>
    </source>
</evidence>
<dbReference type="AlphaFoldDB" id="A0A813Z857"/>
<feature type="domain" description="INTS8 TPR repeats" evidence="6">
    <location>
        <begin position="502"/>
        <end position="1033"/>
    </location>
</feature>
<dbReference type="EMBL" id="CAJNOC010001832">
    <property type="protein sequence ID" value="CAF0894283.1"/>
    <property type="molecule type" value="Genomic_DNA"/>
</dbReference>
<keyword evidence="5" id="KW-0539">Nucleus</keyword>
<dbReference type="Proteomes" id="UP000663879">
    <property type="component" value="Unassembled WGS sequence"/>
</dbReference>
<name>A0A813Z857_9BILA</name>
<comment type="caution">
    <text evidence="7">The sequence shown here is derived from an EMBL/GenBank/DDBJ whole genome shotgun (WGS) entry which is preliminary data.</text>
</comment>
<comment type="similarity">
    <text evidence="3">Belongs to the Integrator subunit 8 family.</text>
</comment>
<evidence type="ECO:0000256" key="2">
    <source>
        <dbReference type="ARBA" id="ARBA00004286"/>
    </source>
</evidence>
<dbReference type="GO" id="GO:0005694">
    <property type="term" value="C:chromosome"/>
    <property type="evidence" value="ECO:0007669"/>
    <property type="project" value="UniProtKB-SubCell"/>
</dbReference>
<evidence type="ECO:0000256" key="1">
    <source>
        <dbReference type="ARBA" id="ARBA00004123"/>
    </source>
</evidence>
<sequence>MSVLHQRDWFEFILDLGLLERHLVTSDPSPEPSGCSLIVQFLYHANMTEQVYKTDLPDPQAEIKSKRIKILRVLAIKTASILDWNLLKFEKEIPIAVMSDLLHIFLRLTMNDNNEPKYHSQLELDKLENQTLFALQLLHRWCIRSVIFSKFPKKPPTKPVSVNMPGSLNSLQHMKDANENILKVITQNVNESVDFLEKMFNSYSGSVYKPLSDCFVNLNSETGYYDLKWENSSKIESDEIKAYISYDLGMHFFQIDNYEKSFLYFCYIKEFFSNSKNILHSLSELTLYANELESYMLACKSMLNLKLDEKDSSVTTNDNYTKQIINRIIKIDNCLQSNPVEIYTLLKEDCKICQLSLNYRANLETFVKFQNFDPKIIDLVSCSNLIRTVLNECSFYLNYKLDTLESISEVVGDLIDDLSQQSRKNLLLFIDVNFRKFNRKNQVALKNIMVKYKINNLSDIEIKMDIDEQKFVESTPSSPPLSSINVNTFKENSLLAYAKLSIQTSDPMILKNCINKYNLNSKTGLRFFWPKWQSFANELNNVVSNSNYMTNSYKLNNVNDADYFYICYAKIQQLIGLNKFSSALKLYKSYENSYNQSQKVAKFIRNQYLYLLIRNFIYNFDYSNVRDDQLTYMCRLEIKKKSTIPINQDEIIKYCRSFFDNCKHDSDISTELMENVFAFLLTIGEFNVLLAQESNFQNIQKKNIMNLNSPVFSLFKLTRQISRICLDMNKLDKNALRKIARELWDNLIESFTDTNRSEQTQSQGAQARDLQLTYQSREAIRKMFLLIKNRHVRTLIISVLTTIFNVADTQANLEINNELRYLWPSSLANVTSLNLNSLTDLLNSLLIDSLNYLNPFESNWLKTYSDILNTKNLINDSIRGYLQVLCCETKYFFKQAQRKGSGFKKTEEEFDDKIIRSLIKSCLSLNKHTQAALLCQCLSNNNNYGSAFKYLQDGAWCTLTSDEMDMMYPCIWDMALLEYLTNLNYQRGFINKKNVCIQLIGKENINPANPNEIIKKTTEAKKSLLFLKLLNYYFNN</sequence>
<proteinExistence type="inferred from homology"/>
<keyword evidence="4" id="KW-0158">Chromosome</keyword>
<dbReference type="InterPro" id="IPR057980">
    <property type="entry name" value="TPR_INTS8"/>
</dbReference>
<protein>
    <recommendedName>
        <fullName evidence="6">INTS8 TPR repeats domain-containing protein</fullName>
    </recommendedName>
</protein>
<dbReference type="PANTHER" id="PTHR13350:SF1">
    <property type="entry name" value="INTEGRATOR COMPLEX SUBUNIT 8"/>
    <property type="match status" value="1"/>
</dbReference>
<gene>
    <name evidence="7" type="ORF">OXX778_LOCUS11070</name>
</gene>
<dbReference type="PANTHER" id="PTHR13350">
    <property type="entry name" value="INTEGRATOR COMPLEX SUBUNIT 8"/>
    <property type="match status" value="1"/>
</dbReference>
<dbReference type="GO" id="GO:0034472">
    <property type="term" value="P:snRNA 3'-end processing"/>
    <property type="evidence" value="ECO:0007669"/>
    <property type="project" value="InterPro"/>
</dbReference>
<organism evidence="7 8">
    <name type="scientific">Brachionus calyciflorus</name>
    <dbReference type="NCBI Taxonomy" id="104777"/>
    <lineage>
        <taxon>Eukaryota</taxon>
        <taxon>Metazoa</taxon>
        <taxon>Spiralia</taxon>
        <taxon>Gnathifera</taxon>
        <taxon>Rotifera</taxon>
        <taxon>Eurotatoria</taxon>
        <taxon>Monogononta</taxon>
        <taxon>Pseudotrocha</taxon>
        <taxon>Ploima</taxon>
        <taxon>Brachionidae</taxon>
        <taxon>Brachionus</taxon>
    </lineage>
</organism>
<dbReference type="OrthoDB" id="64340at2759"/>
<dbReference type="Pfam" id="PF25756">
    <property type="entry name" value="TPR_INTS8"/>
    <property type="match status" value="1"/>
</dbReference>
<evidence type="ECO:0000256" key="3">
    <source>
        <dbReference type="ARBA" id="ARBA00007147"/>
    </source>
</evidence>
<evidence type="ECO:0000256" key="5">
    <source>
        <dbReference type="ARBA" id="ARBA00023242"/>
    </source>
</evidence>